<name>A0ABR7RFQ9_9PROT</name>
<dbReference type="InterPro" id="IPR000835">
    <property type="entry name" value="HTH_MarR-typ"/>
</dbReference>
<dbReference type="EMBL" id="JACTVA010000001">
    <property type="protein sequence ID" value="MBC9205268.1"/>
    <property type="molecule type" value="Genomic_DNA"/>
</dbReference>
<keyword evidence="1" id="KW-0808">Transferase</keyword>
<dbReference type="PANTHER" id="PTHR13947:SF37">
    <property type="entry name" value="LD18367P"/>
    <property type="match status" value="1"/>
</dbReference>
<evidence type="ECO:0000313" key="4">
    <source>
        <dbReference type="EMBL" id="MBC9205268.1"/>
    </source>
</evidence>
<dbReference type="SUPFAM" id="SSF46785">
    <property type="entry name" value="Winged helix' DNA-binding domain"/>
    <property type="match status" value="1"/>
</dbReference>
<proteinExistence type="predicted"/>
<dbReference type="Pfam" id="PF00583">
    <property type="entry name" value="Acetyltransf_1"/>
    <property type="match status" value="1"/>
</dbReference>
<dbReference type="InterPro" id="IPR016181">
    <property type="entry name" value="Acyl_CoA_acyltransferase"/>
</dbReference>
<comment type="caution">
    <text evidence="4">The sequence shown here is derived from an EMBL/GenBank/DDBJ whole genome shotgun (WGS) entry which is preliminary data.</text>
</comment>
<gene>
    <name evidence="4" type="ORF">IBL26_00355</name>
</gene>
<evidence type="ECO:0000259" key="3">
    <source>
        <dbReference type="PROSITE" id="PS51186"/>
    </source>
</evidence>
<dbReference type="Gene3D" id="1.10.10.10">
    <property type="entry name" value="Winged helix-like DNA-binding domain superfamily/Winged helix DNA-binding domain"/>
    <property type="match status" value="1"/>
</dbReference>
<dbReference type="SUPFAM" id="SSF55729">
    <property type="entry name" value="Acyl-CoA N-acyltransferases (Nat)"/>
    <property type="match status" value="1"/>
</dbReference>
<dbReference type="PROSITE" id="PS51186">
    <property type="entry name" value="GNAT"/>
    <property type="match status" value="1"/>
</dbReference>
<dbReference type="InterPro" id="IPR000182">
    <property type="entry name" value="GNAT_dom"/>
</dbReference>
<dbReference type="InterPro" id="IPR050769">
    <property type="entry name" value="NAT_camello-type"/>
</dbReference>
<evidence type="ECO:0000259" key="2">
    <source>
        <dbReference type="PROSITE" id="PS50995"/>
    </source>
</evidence>
<feature type="domain" description="N-acetyltransferase" evidence="3">
    <location>
        <begin position="134"/>
        <end position="286"/>
    </location>
</feature>
<feature type="domain" description="HTH marR-type" evidence="2">
    <location>
        <begin position="1"/>
        <end position="115"/>
    </location>
</feature>
<dbReference type="SMART" id="SM00347">
    <property type="entry name" value="HTH_MARR"/>
    <property type="match status" value="1"/>
</dbReference>
<dbReference type="PROSITE" id="PS50995">
    <property type="entry name" value="HTH_MARR_2"/>
    <property type="match status" value="1"/>
</dbReference>
<keyword evidence="5" id="KW-1185">Reference proteome</keyword>
<protein>
    <submittedName>
        <fullName evidence="4">MarR family transcriptional regulator</fullName>
    </submittedName>
</protein>
<evidence type="ECO:0000256" key="1">
    <source>
        <dbReference type="ARBA" id="ARBA00022679"/>
    </source>
</evidence>
<dbReference type="InterPro" id="IPR036388">
    <property type="entry name" value="WH-like_DNA-bd_sf"/>
</dbReference>
<reference evidence="4 5" key="1">
    <citation type="journal article" date="2013" name="Int. J. Syst. Evol. Microbiol.">
        <title>Roseomonas aerophila sp. nov., isolated from air.</title>
        <authorList>
            <person name="Kim S.J."/>
            <person name="Weon H.Y."/>
            <person name="Ahn J.H."/>
            <person name="Hong S.B."/>
            <person name="Seok S.J."/>
            <person name="Whang K.S."/>
            <person name="Kwon S.W."/>
        </authorList>
    </citation>
    <scope>NUCLEOTIDE SEQUENCE [LARGE SCALE GENOMIC DNA]</scope>
    <source>
        <strain evidence="4 5">NBRC 108923</strain>
    </source>
</reference>
<evidence type="ECO:0000313" key="5">
    <source>
        <dbReference type="Proteomes" id="UP000626026"/>
    </source>
</evidence>
<dbReference type="PANTHER" id="PTHR13947">
    <property type="entry name" value="GNAT FAMILY N-ACETYLTRANSFERASE"/>
    <property type="match status" value="1"/>
</dbReference>
<dbReference type="InterPro" id="IPR036390">
    <property type="entry name" value="WH_DNA-bd_sf"/>
</dbReference>
<dbReference type="Gene3D" id="3.40.630.30">
    <property type="match status" value="1"/>
</dbReference>
<sequence length="292" mass="31152">MREGLAGVDLPPSAVHALLEIEARDDVTAAALSGLLGLEKSSVSRMARKLVEAGEVAEAPAGNDGRAKLLSLTPQGRATVAAINGFARRQVAGALEHLPPAQHRVIVEGLRLYADALAASRGAAPAPASISIDAGYRPGALGRCAEMHARYYAREAGFGASFEALVASGLAEFSARLDRPCNGLWLARRGDRIVGTVAIDGEDMGNGIAHLRWFIVDDGARGSGAGTRLLSAALRFCEAQGFDSIHLWTFQGLHTARRLYEAQGFQLVEERTGQQWGKEVMEQRFVKALRTQ</sequence>
<dbReference type="CDD" id="cd04301">
    <property type="entry name" value="NAT_SF"/>
    <property type="match status" value="1"/>
</dbReference>
<accession>A0ABR7RFQ9</accession>
<dbReference type="Proteomes" id="UP000626026">
    <property type="component" value="Unassembled WGS sequence"/>
</dbReference>
<dbReference type="Pfam" id="PF12802">
    <property type="entry name" value="MarR_2"/>
    <property type="match status" value="1"/>
</dbReference>
<organism evidence="4 5">
    <name type="scientific">Teichococcus aerophilus</name>
    <dbReference type="NCBI Taxonomy" id="1224513"/>
    <lineage>
        <taxon>Bacteria</taxon>
        <taxon>Pseudomonadati</taxon>
        <taxon>Pseudomonadota</taxon>
        <taxon>Alphaproteobacteria</taxon>
        <taxon>Acetobacterales</taxon>
        <taxon>Roseomonadaceae</taxon>
        <taxon>Roseomonas</taxon>
    </lineage>
</organism>